<feature type="binding site" evidence="4">
    <location>
        <position position="810"/>
    </location>
    <ligand>
        <name>Zn(2+)</name>
        <dbReference type="ChEBI" id="CHEBI:29105"/>
        <label>1</label>
    </ligand>
</feature>
<dbReference type="SUPFAM" id="SSF109604">
    <property type="entry name" value="HD-domain/PDEase-like"/>
    <property type="match status" value="1"/>
</dbReference>
<keyword evidence="9" id="KW-1185">Reference proteome</keyword>
<evidence type="ECO:0000256" key="5">
    <source>
        <dbReference type="SAM" id="MobiDB-lite"/>
    </source>
</evidence>
<keyword evidence="6" id="KW-0812">Transmembrane</keyword>
<dbReference type="EMBL" id="JABANO010031202">
    <property type="protein sequence ID" value="KAF4710635.1"/>
    <property type="molecule type" value="Genomic_DNA"/>
</dbReference>
<name>A0A7J6QQE8_PEROL</name>
<organism evidence="8 9">
    <name type="scientific">Perkinsus olseni</name>
    <name type="common">Perkinsus atlanticus</name>
    <dbReference type="NCBI Taxonomy" id="32597"/>
    <lineage>
        <taxon>Eukaryota</taxon>
        <taxon>Sar</taxon>
        <taxon>Alveolata</taxon>
        <taxon>Perkinsozoa</taxon>
        <taxon>Perkinsea</taxon>
        <taxon>Perkinsida</taxon>
        <taxon>Perkinsidae</taxon>
        <taxon>Perkinsus</taxon>
    </lineage>
</organism>
<evidence type="ECO:0000259" key="7">
    <source>
        <dbReference type="PROSITE" id="PS51845"/>
    </source>
</evidence>
<feature type="transmembrane region" description="Helical" evidence="6">
    <location>
        <begin position="336"/>
        <end position="357"/>
    </location>
</feature>
<dbReference type="AlphaFoldDB" id="A0A7J6QQE8"/>
<evidence type="ECO:0000256" key="6">
    <source>
        <dbReference type="SAM" id="Phobius"/>
    </source>
</evidence>
<dbReference type="GO" id="GO:0004114">
    <property type="term" value="F:3',5'-cyclic-nucleotide phosphodiesterase activity"/>
    <property type="evidence" value="ECO:0007669"/>
    <property type="project" value="InterPro"/>
</dbReference>
<evidence type="ECO:0000256" key="2">
    <source>
        <dbReference type="ARBA" id="ARBA00022801"/>
    </source>
</evidence>
<protein>
    <submittedName>
        <fullName evidence="8">Calcium/calmodulin-dependent 3',5'-cyclic nucleotide phosphodiesterase 1B</fullName>
    </submittedName>
</protein>
<feature type="transmembrane region" description="Helical" evidence="6">
    <location>
        <begin position="238"/>
        <end position="259"/>
    </location>
</feature>
<proteinExistence type="predicted"/>
<feature type="compositionally biased region" description="Basic and acidic residues" evidence="5">
    <location>
        <begin position="9"/>
        <end position="18"/>
    </location>
</feature>
<evidence type="ECO:0000313" key="8">
    <source>
        <dbReference type="EMBL" id="KAF4710635.1"/>
    </source>
</evidence>
<dbReference type="PROSITE" id="PS51845">
    <property type="entry name" value="PDEASE_I_2"/>
    <property type="match status" value="1"/>
</dbReference>
<feature type="transmembrane region" description="Helical" evidence="6">
    <location>
        <begin position="304"/>
        <end position="324"/>
    </location>
</feature>
<dbReference type="Proteomes" id="UP000553632">
    <property type="component" value="Unassembled WGS sequence"/>
</dbReference>
<feature type="binding site" evidence="4">
    <location>
        <position position="948"/>
    </location>
    <ligand>
        <name>Zn(2+)</name>
        <dbReference type="ChEBI" id="CHEBI:29105"/>
        <label>1</label>
    </ligand>
</feature>
<feature type="binding site" evidence="4">
    <location>
        <position position="846"/>
    </location>
    <ligand>
        <name>Zn(2+)</name>
        <dbReference type="ChEBI" id="CHEBI:29105"/>
        <label>2</label>
    </ligand>
</feature>
<evidence type="ECO:0000256" key="1">
    <source>
        <dbReference type="ARBA" id="ARBA00022723"/>
    </source>
</evidence>
<feature type="transmembrane region" description="Helical" evidence="6">
    <location>
        <begin position="168"/>
        <end position="188"/>
    </location>
</feature>
<gene>
    <name evidence="8" type="primary">PDE1B_17</name>
    <name evidence="8" type="ORF">FOZ63_021602</name>
</gene>
<sequence>MWRRRRRKGDSDDSKIDDGDGDGESPGKPTLPPPPRTLSAPSKHYDRFYEGYFGDEYYVGVGSVSNSSPSDDNFVARDGDAAEKNYADDDDDDLFDDNSSAFSSEGPGTGFEAVLGPIDQIQYKKEKLAKWDAVVIKRGFCLLFPRFSVPAVERVYVNGVDGRTQKSFTLMGVGVIIFAVWKLCIGWSFTTTPLIVRWGTDANVLYNVSWLITIGLGVLCITLRFFPAVLRGRAEVGVLVWTALVVLLEIFAGDLYRAARLCSVSVEEAFGTATTQWRGADFAVLQTALITYLAFYSAIRLCRLVWVVVPAAVLYTIVTAMSYIPDDDVDMDVEFTVSRALFSIVAQLLLDALALAGKYQIEMYRRKNYLSLEVTQRAIGARLERLNDMLSYEGSVFFFFSSSSSEIGLMSSELPKKIARLRGIGEGLLFEMVSSRSVEKHLRRVQVLESTINAFDSNSDTPLTSQIEGELKFGSLFEIDFGDASQSHHSFGKMVHATTTACRRYRLRGSDYKPKTEGRRFYYGFTEDAGHTDPTSPNVQPAQKSALYYCGSTEHGAVEDAKTAMDQAPPHRSGICPLTLEAISEALAENSAETDGGNEVSTLDHRLMDIERLLERARQEGSIGYPEDNKYLLEDVEHAQETSRLTQKSLFVMDLQKEVLLGWIKNGAEFGKSEILEWIKEVIPPAQSAASVNPSIARLRRPFYAVKPDSGWLDELGTSAMSLLKSVGRDYFLDAYQLEKTLHENSSTSLSAFILIGLSTMNQLMGPGLHAPMGDAASSVVPPAGAICLQKFLTLFDQLYLPNPFHSSKHAAQRTHHGFFLLESMGIPEIMPLEWAAFIVACLCGDVGHFARTSDFLIETEHELAVTYNDKSVLQNFHAATTFEALEANPTCDPTQWLSESEKERFRKIVIDCIMSLDVAGHFRRVEELEDPTTTPTHLLRAVIRAADMGFTAMPWESHYSSVERLISEYVSQGDDEWAMGIPVSLYCDSATLDVPGMELGFLEMSTLPLYNAIQKRVDEYNPMSSGRMRKVND</sequence>
<keyword evidence="1 4" id="KW-0479">Metal-binding</keyword>
<accession>A0A7J6QQE8</accession>
<evidence type="ECO:0000256" key="4">
    <source>
        <dbReference type="PIRSR" id="PIRSR623088-3"/>
    </source>
</evidence>
<dbReference type="Pfam" id="PF00233">
    <property type="entry name" value="PDEase_I"/>
    <property type="match status" value="1"/>
</dbReference>
<feature type="region of interest" description="Disordered" evidence="5">
    <location>
        <begin position="1"/>
        <end position="42"/>
    </location>
</feature>
<dbReference type="InterPro" id="IPR023088">
    <property type="entry name" value="PDEase"/>
</dbReference>
<evidence type="ECO:0000256" key="3">
    <source>
        <dbReference type="PIRSR" id="PIRSR623088-1"/>
    </source>
</evidence>
<dbReference type="InterPro" id="IPR036971">
    <property type="entry name" value="PDEase_catalytic_dom_sf"/>
</dbReference>
<reference evidence="8 9" key="1">
    <citation type="submission" date="2020-04" db="EMBL/GenBank/DDBJ databases">
        <title>Perkinsus olseni comparative genomics.</title>
        <authorList>
            <person name="Bogema D.R."/>
        </authorList>
    </citation>
    <scope>NUCLEOTIDE SEQUENCE [LARGE SCALE GENOMIC DNA]</scope>
    <source>
        <strain evidence="8 9">ATCC PRA-207</strain>
    </source>
</reference>
<dbReference type="Gene3D" id="1.10.1300.10">
    <property type="entry name" value="3'5'-cyclic nucleotide phosphodiesterase, catalytic domain"/>
    <property type="match status" value="1"/>
</dbReference>
<feature type="active site" description="Proton donor" evidence="3">
    <location>
        <position position="806"/>
    </location>
</feature>
<feature type="binding site" evidence="4">
    <location>
        <position position="846"/>
    </location>
    <ligand>
        <name>Zn(2+)</name>
        <dbReference type="ChEBI" id="CHEBI:29105"/>
        <label>1</label>
    </ligand>
</feature>
<dbReference type="PANTHER" id="PTHR11347">
    <property type="entry name" value="CYCLIC NUCLEOTIDE PHOSPHODIESTERASE"/>
    <property type="match status" value="1"/>
</dbReference>
<feature type="region of interest" description="Disordered" evidence="5">
    <location>
        <begin position="85"/>
        <end position="104"/>
    </location>
</feature>
<keyword evidence="6" id="KW-1133">Transmembrane helix</keyword>
<feature type="transmembrane region" description="Helical" evidence="6">
    <location>
        <begin position="208"/>
        <end position="226"/>
    </location>
</feature>
<dbReference type="GO" id="GO:0007165">
    <property type="term" value="P:signal transduction"/>
    <property type="evidence" value="ECO:0007669"/>
    <property type="project" value="InterPro"/>
</dbReference>
<dbReference type="InterPro" id="IPR002073">
    <property type="entry name" value="PDEase_catalytic_dom"/>
</dbReference>
<dbReference type="GO" id="GO:0046872">
    <property type="term" value="F:metal ion binding"/>
    <property type="evidence" value="ECO:0007669"/>
    <property type="project" value="UniProtKB-KW"/>
</dbReference>
<evidence type="ECO:0000313" key="9">
    <source>
        <dbReference type="Proteomes" id="UP000553632"/>
    </source>
</evidence>
<keyword evidence="6" id="KW-0472">Membrane</keyword>
<keyword evidence="2" id="KW-0378">Hydrolase</keyword>
<comment type="caution">
    <text evidence="8">The sequence shown here is derived from an EMBL/GenBank/DDBJ whole genome shotgun (WGS) entry which is preliminary data.</text>
</comment>
<dbReference type="PRINTS" id="PR00387">
    <property type="entry name" value="PDIESTERASE1"/>
</dbReference>
<feature type="transmembrane region" description="Helical" evidence="6">
    <location>
        <begin position="279"/>
        <end position="297"/>
    </location>
</feature>
<feature type="domain" description="PDEase" evidence="7">
    <location>
        <begin position="800"/>
        <end position="1034"/>
    </location>
</feature>